<organism evidence="4 5">
    <name type="scientific">Epidermidibacterium keratini</name>
    <dbReference type="NCBI Taxonomy" id="1891644"/>
    <lineage>
        <taxon>Bacteria</taxon>
        <taxon>Bacillati</taxon>
        <taxon>Actinomycetota</taxon>
        <taxon>Actinomycetes</taxon>
        <taxon>Sporichthyales</taxon>
        <taxon>Sporichthyaceae</taxon>
        <taxon>Epidermidibacterium</taxon>
    </lineage>
</organism>
<dbReference type="InterPro" id="IPR025736">
    <property type="entry name" value="PucR_C-HTH_dom"/>
</dbReference>
<evidence type="ECO:0008006" key="6">
    <source>
        <dbReference type="Google" id="ProtNLM"/>
    </source>
</evidence>
<evidence type="ECO:0000313" key="4">
    <source>
        <dbReference type="EMBL" id="QHC00070.1"/>
    </source>
</evidence>
<evidence type="ECO:0000256" key="1">
    <source>
        <dbReference type="ARBA" id="ARBA00006754"/>
    </source>
</evidence>
<name>A0A7L4YLR2_9ACTN</name>
<dbReference type="InterPro" id="IPR042070">
    <property type="entry name" value="PucR_C-HTH_sf"/>
</dbReference>
<dbReference type="KEGG" id="eke:EK0264_07105"/>
<evidence type="ECO:0000313" key="5">
    <source>
        <dbReference type="Proteomes" id="UP000463857"/>
    </source>
</evidence>
<sequence length="405" mass="43271">MDSPREAGPAAAHERTPERLEQELRLHQDLLSTLGAHDPVGSLVARVAAHCDGSAVLYDESGTTIAASGQAPRRLLWQELGPANDAARLLSVGRWTARARTVLILGSRLQLVVASRTPTSVRDDGVVVLDAAAAILAAAGGIRSVTMAHRRTDARRLMASLESGLPSSQIAQTWARLEQFGLSAGRPLRLVVGEPRPRKSGAAALSPVDTLTDTAVRLDLGLLLSEGVITLERPAALCALVADDDALGSWLDQLATTHLAGASRSFTDLTAVPQRLREADAALRLITTRHRRGAPDTSLRMDDVDLASWVLASCDRMELHGVVAEQLRPLADSPDLVRTVVTYLANDQSLRRTAEALYVHVNTVRYRVARIEALLGDSLSNAAVVANLYLALQDEILAERAAPGA</sequence>
<dbReference type="OrthoDB" id="3190266at2"/>
<accession>A0A7L4YLR2</accession>
<feature type="domain" description="PucR C-terminal helix-turn-helix" evidence="2">
    <location>
        <begin position="336"/>
        <end position="393"/>
    </location>
</feature>
<comment type="similarity">
    <text evidence="1">Belongs to the CdaR family.</text>
</comment>
<dbReference type="Pfam" id="PF17853">
    <property type="entry name" value="GGDEF_2"/>
    <property type="match status" value="1"/>
</dbReference>
<feature type="domain" description="CdaR GGDEF-like" evidence="3">
    <location>
        <begin position="172"/>
        <end position="285"/>
    </location>
</feature>
<dbReference type="PANTHER" id="PTHR33744">
    <property type="entry name" value="CARBOHYDRATE DIACID REGULATOR"/>
    <property type="match status" value="1"/>
</dbReference>
<evidence type="ECO:0000259" key="3">
    <source>
        <dbReference type="Pfam" id="PF17853"/>
    </source>
</evidence>
<proteinExistence type="inferred from homology"/>
<keyword evidence="5" id="KW-1185">Reference proteome</keyword>
<reference evidence="4 5" key="1">
    <citation type="journal article" date="2018" name="Int. J. Syst. Evol. Microbiol.">
        <title>Epidermidibacterium keratini gen. nov., sp. nov., a member of the family Sporichthyaceae, isolated from keratin epidermis.</title>
        <authorList>
            <person name="Lee D.G."/>
            <person name="Trujillo M.E."/>
            <person name="Kang S."/>
            <person name="Nam J.J."/>
            <person name="Kim Y.J."/>
        </authorList>
    </citation>
    <scope>NUCLEOTIDE SEQUENCE [LARGE SCALE GENOMIC DNA]</scope>
    <source>
        <strain evidence="4 5">EPI-7</strain>
    </source>
</reference>
<evidence type="ECO:0000259" key="2">
    <source>
        <dbReference type="Pfam" id="PF13556"/>
    </source>
</evidence>
<dbReference type="InParanoid" id="A0A7L4YLR2"/>
<gene>
    <name evidence="4" type="ORF">EK0264_07105</name>
</gene>
<dbReference type="InterPro" id="IPR051448">
    <property type="entry name" value="CdaR-like_regulators"/>
</dbReference>
<protein>
    <recommendedName>
        <fullName evidence="6">PucR family transcriptional regulator</fullName>
    </recommendedName>
</protein>
<dbReference type="Pfam" id="PF13556">
    <property type="entry name" value="HTH_30"/>
    <property type="match status" value="1"/>
</dbReference>
<dbReference type="RefSeq" id="WP_159544186.1">
    <property type="nucleotide sequence ID" value="NZ_CP047156.1"/>
</dbReference>
<dbReference type="Proteomes" id="UP000463857">
    <property type="component" value="Chromosome"/>
</dbReference>
<dbReference type="EMBL" id="CP047156">
    <property type="protein sequence ID" value="QHC00070.1"/>
    <property type="molecule type" value="Genomic_DNA"/>
</dbReference>
<dbReference type="PANTHER" id="PTHR33744:SF7">
    <property type="entry name" value="PUCR FAMILY TRANSCRIPTIONAL REGULATOR"/>
    <property type="match status" value="1"/>
</dbReference>
<dbReference type="AlphaFoldDB" id="A0A7L4YLR2"/>
<dbReference type="Gene3D" id="1.10.10.2840">
    <property type="entry name" value="PucR C-terminal helix-turn-helix domain"/>
    <property type="match status" value="1"/>
</dbReference>
<dbReference type="InterPro" id="IPR041522">
    <property type="entry name" value="CdaR_GGDEF"/>
</dbReference>